<dbReference type="Proteomes" id="UP001321047">
    <property type="component" value="Unassembled WGS sequence"/>
</dbReference>
<dbReference type="FunFam" id="3.40.50.300:FF:000016">
    <property type="entry name" value="Oligopeptide ABC transporter ATP-binding component"/>
    <property type="match status" value="1"/>
</dbReference>
<dbReference type="PROSITE" id="PS50893">
    <property type="entry name" value="ABC_TRANSPORTER_2"/>
    <property type="match status" value="1"/>
</dbReference>
<dbReference type="PANTHER" id="PTHR43297:SF2">
    <property type="entry name" value="DIPEPTIDE TRANSPORT ATP-BINDING PROTEIN DPPD"/>
    <property type="match status" value="1"/>
</dbReference>
<dbReference type="SUPFAM" id="SSF52540">
    <property type="entry name" value="P-loop containing nucleoside triphosphate hydrolases"/>
    <property type="match status" value="1"/>
</dbReference>
<accession>A0AAP2Z8E1</accession>
<dbReference type="EMBL" id="JAOPJZ010000002">
    <property type="protein sequence ID" value="MCU4751264.1"/>
    <property type="molecule type" value="Genomic_DNA"/>
</dbReference>
<dbReference type="Gene3D" id="3.40.50.300">
    <property type="entry name" value="P-loop containing nucleotide triphosphate hydrolases"/>
    <property type="match status" value="1"/>
</dbReference>
<evidence type="ECO:0000256" key="4">
    <source>
        <dbReference type="ARBA" id="ARBA00022741"/>
    </source>
</evidence>
<evidence type="ECO:0000313" key="8">
    <source>
        <dbReference type="EMBL" id="MCU4751264.1"/>
    </source>
</evidence>
<evidence type="ECO:0000313" key="9">
    <source>
        <dbReference type="Proteomes" id="UP001321047"/>
    </source>
</evidence>
<dbReference type="InterPro" id="IPR017871">
    <property type="entry name" value="ABC_transporter-like_CS"/>
</dbReference>
<name>A0AAP2Z8E1_9EURY</name>
<evidence type="ECO:0000256" key="2">
    <source>
        <dbReference type="ARBA" id="ARBA00022448"/>
    </source>
</evidence>
<evidence type="ECO:0000256" key="3">
    <source>
        <dbReference type="ARBA" id="ARBA00022475"/>
    </source>
</evidence>
<feature type="domain" description="ABC transporter" evidence="7">
    <location>
        <begin position="23"/>
        <end position="273"/>
    </location>
</feature>
<dbReference type="NCBIfam" id="TIGR01727">
    <property type="entry name" value="oligo_HPY"/>
    <property type="match status" value="1"/>
</dbReference>
<comment type="subcellular location">
    <subcellularLocation>
        <location evidence="1">Cell membrane</location>
        <topology evidence="1">Peripheral membrane protein</topology>
    </subcellularLocation>
</comment>
<keyword evidence="2" id="KW-0813">Transport</keyword>
<evidence type="ECO:0000256" key="6">
    <source>
        <dbReference type="ARBA" id="ARBA00023136"/>
    </source>
</evidence>
<sequence length="358" mass="39598">MSLNDTFTSETELHGVSDPIIEIRDAEVVFEMDRGVSRVLDNVNLTVERGEILGIVGESGSGKSMLASAILDAVVDPGILSGSITYYPENGDPIDVLSLSDEELRKLRWESISMVFQGAMTSFNPTMSIRGHFEETLDAHDFDIEEGMERGHQILSDLYLESERVMDSYPHELSGGMRQRALIALSVLLEPDVLVMDEPTAALDLLMQRSILALLESLKEKYDLTMVFITHDLPLVAELSDRLAVMYAFELIEQGPTNEILQNAGHPYTRSLLNATPNLDAPLSEMRPIEGSAPDPVNVPKGCSYHPRCSVANNRCVEADPEYQQITEEHVAACFHCDDAVEAIPLTHDQAVVQEDEP</sequence>
<protein>
    <submittedName>
        <fullName evidence="8">ABC transporter ATP-binding protein</fullName>
    </submittedName>
</protein>
<keyword evidence="9" id="KW-1185">Reference proteome</keyword>
<dbReference type="CDD" id="cd03257">
    <property type="entry name" value="ABC_NikE_OppD_transporters"/>
    <property type="match status" value="1"/>
</dbReference>
<keyword evidence="6" id="KW-0472">Membrane</keyword>
<dbReference type="PANTHER" id="PTHR43297">
    <property type="entry name" value="OLIGOPEPTIDE TRANSPORT ATP-BINDING PROTEIN APPD"/>
    <property type="match status" value="1"/>
</dbReference>
<dbReference type="InterPro" id="IPR003593">
    <property type="entry name" value="AAA+_ATPase"/>
</dbReference>
<gene>
    <name evidence="8" type="ORF">OB919_04580</name>
</gene>
<dbReference type="InterPro" id="IPR050388">
    <property type="entry name" value="ABC_Ni/Peptide_Import"/>
</dbReference>
<dbReference type="InterPro" id="IPR013563">
    <property type="entry name" value="Oligopep_ABC_C"/>
</dbReference>
<dbReference type="Pfam" id="PF00005">
    <property type="entry name" value="ABC_tran"/>
    <property type="match status" value="1"/>
</dbReference>
<dbReference type="GO" id="GO:0005524">
    <property type="term" value="F:ATP binding"/>
    <property type="evidence" value="ECO:0007669"/>
    <property type="project" value="UniProtKB-KW"/>
</dbReference>
<dbReference type="GO" id="GO:0005886">
    <property type="term" value="C:plasma membrane"/>
    <property type="evidence" value="ECO:0007669"/>
    <property type="project" value="UniProtKB-SubCell"/>
</dbReference>
<keyword evidence="5 8" id="KW-0067">ATP-binding</keyword>
<keyword evidence="3" id="KW-1003">Cell membrane</keyword>
<evidence type="ECO:0000259" key="7">
    <source>
        <dbReference type="PROSITE" id="PS50893"/>
    </source>
</evidence>
<evidence type="ECO:0000256" key="5">
    <source>
        <dbReference type="ARBA" id="ARBA00022840"/>
    </source>
</evidence>
<dbReference type="AlphaFoldDB" id="A0AAP2Z8E1"/>
<dbReference type="Pfam" id="PF08352">
    <property type="entry name" value="oligo_HPY"/>
    <property type="match status" value="1"/>
</dbReference>
<dbReference type="GO" id="GO:0015833">
    <property type="term" value="P:peptide transport"/>
    <property type="evidence" value="ECO:0007669"/>
    <property type="project" value="InterPro"/>
</dbReference>
<dbReference type="GO" id="GO:0016887">
    <property type="term" value="F:ATP hydrolysis activity"/>
    <property type="evidence" value="ECO:0007669"/>
    <property type="project" value="InterPro"/>
</dbReference>
<dbReference type="PROSITE" id="PS00211">
    <property type="entry name" value="ABC_TRANSPORTER_1"/>
    <property type="match status" value="1"/>
</dbReference>
<dbReference type="InterPro" id="IPR003439">
    <property type="entry name" value="ABC_transporter-like_ATP-bd"/>
</dbReference>
<dbReference type="InterPro" id="IPR027417">
    <property type="entry name" value="P-loop_NTPase"/>
</dbReference>
<proteinExistence type="predicted"/>
<dbReference type="SMART" id="SM00382">
    <property type="entry name" value="AAA"/>
    <property type="match status" value="1"/>
</dbReference>
<keyword evidence="4" id="KW-0547">Nucleotide-binding</keyword>
<comment type="caution">
    <text evidence="8">The sequence shown here is derived from an EMBL/GenBank/DDBJ whole genome shotgun (WGS) entry which is preliminary data.</text>
</comment>
<reference evidence="8 9" key="1">
    <citation type="submission" date="2022-09" db="EMBL/GenBank/DDBJ databases">
        <title>Enrichment on poylsaccharides allowed isolation of novel metabolic and taxonomic groups of Haloarchaea.</title>
        <authorList>
            <person name="Sorokin D.Y."/>
            <person name="Elcheninov A.G."/>
            <person name="Khizhniak T.V."/>
            <person name="Kolganova T.V."/>
            <person name="Kublanov I.V."/>
        </authorList>
    </citation>
    <scope>NUCLEOTIDE SEQUENCE [LARGE SCALE GENOMIC DNA]</scope>
    <source>
        <strain evidence="8 9">AArc-curdl1</strain>
    </source>
</reference>
<evidence type="ECO:0000256" key="1">
    <source>
        <dbReference type="ARBA" id="ARBA00004202"/>
    </source>
</evidence>
<organism evidence="8 9">
    <name type="scientific">Natronosalvus hydrolyticus</name>
    <dbReference type="NCBI Taxonomy" id="2979988"/>
    <lineage>
        <taxon>Archaea</taxon>
        <taxon>Methanobacteriati</taxon>
        <taxon>Methanobacteriota</taxon>
        <taxon>Stenosarchaea group</taxon>
        <taxon>Halobacteria</taxon>
        <taxon>Halobacteriales</taxon>
        <taxon>Natrialbaceae</taxon>
        <taxon>Natronosalvus</taxon>
    </lineage>
</organism>